<dbReference type="OrthoDB" id="9791488at2"/>
<accession>A0A140KZT8</accession>
<comment type="caution">
    <text evidence="1">The sequence shown here is derived from an EMBL/GenBank/DDBJ whole genome shotgun (WGS) entry which is preliminary data.</text>
</comment>
<protein>
    <submittedName>
        <fullName evidence="1">Uncharacterized protein</fullName>
    </submittedName>
</protein>
<evidence type="ECO:0000313" key="2">
    <source>
        <dbReference type="Proteomes" id="UP000070456"/>
    </source>
</evidence>
<organism evidence="1 2">
    <name type="scientific">Thermotalea metallivorans</name>
    <dbReference type="NCBI Taxonomy" id="520762"/>
    <lineage>
        <taxon>Bacteria</taxon>
        <taxon>Bacillati</taxon>
        <taxon>Bacillota</taxon>
        <taxon>Clostridia</taxon>
        <taxon>Peptostreptococcales</taxon>
        <taxon>Thermotaleaceae</taxon>
        <taxon>Thermotalea</taxon>
    </lineage>
</organism>
<name>A0A140KZT8_9FIRM</name>
<dbReference type="AlphaFoldDB" id="A0A140KZT8"/>
<gene>
    <name evidence="1" type="ORF">AN619_28640</name>
</gene>
<dbReference type="EMBL" id="LOEE01000075">
    <property type="protein sequence ID" value="KXG73813.1"/>
    <property type="molecule type" value="Genomic_DNA"/>
</dbReference>
<dbReference type="Proteomes" id="UP000070456">
    <property type="component" value="Unassembled WGS sequence"/>
</dbReference>
<keyword evidence="2" id="KW-1185">Reference proteome</keyword>
<proteinExistence type="predicted"/>
<evidence type="ECO:0000313" key="1">
    <source>
        <dbReference type="EMBL" id="KXG73813.1"/>
    </source>
</evidence>
<dbReference type="RefSeq" id="WP_068557952.1">
    <property type="nucleotide sequence ID" value="NZ_LOEE01000075.1"/>
</dbReference>
<sequence>MYLCVHFGQFLNGRIDTEEKERAYNKIVDYLDKIQEIEFPKELEEFLQQGLGQMEEADTQRINSSIIDSYHFTSLTKLPDLCQGSSAQLL</sequence>
<dbReference type="STRING" id="520762.AN619_28640"/>
<reference evidence="1 2" key="1">
    <citation type="submission" date="2015-12" db="EMBL/GenBank/DDBJ databases">
        <title>Draft genome sequence of the thermoanaerobe Thermotalea metallivorans, an isolate from the runoff channel of the Great Artesian Basin, Australia.</title>
        <authorList>
            <person name="Patel B.K."/>
        </authorList>
    </citation>
    <scope>NUCLEOTIDE SEQUENCE [LARGE SCALE GENOMIC DNA]</scope>
    <source>
        <strain evidence="1 2">B2-1</strain>
    </source>
</reference>